<evidence type="ECO:0000256" key="6">
    <source>
        <dbReference type="ARBA" id="ARBA00022694"/>
    </source>
</evidence>
<dbReference type="EC" id="2.1.1.220" evidence="2"/>
<evidence type="ECO:0000256" key="8">
    <source>
        <dbReference type="ARBA" id="ARBA00048481"/>
    </source>
</evidence>
<dbReference type="OrthoDB" id="1925287at2759"/>
<evidence type="ECO:0000256" key="5">
    <source>
        <dbReference type="ARBA" id="ARBA00022691"/>
    </source>
</evidence>
<sequence>MQPSRKRPFRKTIASEGDTVIVSFGKNDTIIMKLLRGDTTQTKFGALRHNDVIGKPYGSRINTSRGHVYVLALDPAIWSLSLPHRTQIIYPTDASIIVGRLDLVPGCRIMEAGTGSGALTHALAQAVWPTGSVRTFDFHKERVKRAKIEFEEHEISDVVQVKQLDVLTEGFPIAGSPYNPEGVHAVMIDLPEPWVVIPRLSNCFSTSGGRVCIFSPCIEQVQKSCNALRSSNFADIEVMECVQRKYDFVHTVLNVPNLGMPCLCVDVLPLDRQCDAQDLLNGTYEYKRPKVEAAEVSADCDRIEEEGKKPKSSFDRHLFPPPPKYITSTRNGAKDEKSKFAPHADGSWEAYPKVAHSLVEPEGVCERKSRRAVPALLTTSQGRKAQTSNANETARNAGVLWKQVGSEHSCSPVCGRAPRTPVVDDSTCCST</sequence>
<dbReference type="GO" id="GO:0031515">
    <property type="term" value="C:tRNA (m1A) methyltransferase complex"/>
    <property type="evidence" value="ECO:0007669"/>
    <property type="project" value="InterPro"/>
</dbReference>
<dbReference type="Proteomes" id="UP000275846">
    <property type="component" value="Unassembled WGS sequence"/>
</dbReference>
<keyword evidence="3" id="KW-0489">Methyltransferase</keyword>
<evidence type="ECO:0000313" key="13">
    <source>
        <dbReference type="WBParaSite" id="SSLN_0001306101-mRNA-1"/>
    </source>
</evidence>
<dbReference type="AlphaFoldDB" id="A0A183T7Z0"/>
<comment type="catalytic activity">
    <reaction evidence="8">
        <text>an adenosine in mRNA + S-adenosyl-L-methionine = an N(1)-methyladenosine in mRNA + S-adenosyl-L-homocysteine + H(+)</text>
        <dbReference type="Rhea" id="RHEA:55392"/>
        <dbReference type="Rhea" id="RHEA-COMP:12414"/>
        <dbReference type="Rhea" id="RHEA-COMP:12415"/>
        <dbReference type="ChEBI" id="CHEBI:15378"/>
        <dbReference type="ChEBI" id="CHEBI:57856"/>
        <dbReference type="ChEBI" id="CHEBI:59789"/>
        <dbReference type="ChEBI" id="CHEBI:74411"/>
        <dbReference type="ChEBI" id="CHEBI:74491"/>
    </reaction>
</comment>
<dbReference type="Gene3D" id="3.10.330.20">
    <property type="match status" value="1"/>
</dbReference>
<evidence type="ECO:0000313" key="12">
    <source>
        <dbReference type="Proteomes" id="UP000275846"/>
    </source>
</evidence>
<dbReference type="PANTHER" id="PTHR12133">
    <property type="entry name" value="TRNA (ADENINE(58)-N(1))-METHYLTRANSFERASE"/>
    <property type="match status" value="1"/>
</dbReference>
<evidence type="ECO:0000313" key="11">
    <source>
        <dbReference type="EMBL" id="VDL98973.1"/>
    </source>
</evidence>
<keyword evidence="6" id="KW-0819">tRNA processing</keyword>
<proteinExistence type="predicted"/>
<dbReference type="GO" id="GO:0005634">
    <property type="term" value="C:nucleus"/>
    <property type="evidence" value="ECO:0007669"/>
    <property type="project" value="UniProtKB-SubCell"/>
</dbReference>
<gene>
    <name evidence="11" type="ORF">SSLN_LOCUS12588</name>
</gene>
<organism evidence="13">
    <name type="scientific">Schistocephalus solidus</name>
    <name type="common">Tapeworm</name>
    <dbReference type="NCBI Taxonomy" id="70667"/>
    <lineage>
        <taxon>Eukaryota</taxon>
        <taxon>Metazoa</taxon>
        <taxon>Spiralia</taxon>
        <taxon>Lophotrochozoa</taxon>
        <taxon>Platyhelminthes</taxon>
        <taxon>Cestoda</taxon>
        <taxon>Eucestoda</taxon>
        <taxon>Diphyllobothriidea</taxon>
        <taxon>Diphyllobothriidae</taxon>
        <taxon>Schistocephalus</taxon>
    </lineage>
</organism>
<dbReference type="WBParaSite" id="SSLN_0001306101-mRNA-1">
    <property type="protein sequence ID" value="SSLN_0001306101-mRNA-1"/>
    <property type="gene ID" value="SSLN_0001306101"/>
</dbReference>
<evidence type="ECO:0000256" key="1">
    <source>
        <dbReference type="ARBA" id="ARBA00004123"/>
    </source>
</evidence>
<dbReference type="GO" id="GO:0160107">
    <property type="term" value="F:tRNA (adenine(58)-N1)-methyltransferase activity"/>
    <property type="evidence" value="ECO:0007669"/>
    <property type="project" value="UniProtKB-EC"/>
</dbReference>
<evidence type="ECO:0000256" key="7">
    <source>
        <dbReference type="ARBA" id="ARBA00023242"/>
    </source>
</evidence>
<feature type="domain" description="tRNA (adenine(58)-N(1))-methyltransferase catalytic subunit TRM61 C-terminal" evidence="10">
    <location>
        <begin position="66"/>
        <end position="260"/>
    </location>
</feature>
<dbReference type="EMBL" id="UYSU01037381">
    <property type="protein sequence ID" value="VDL98973.1"/>
    <property type="molecule type" value="Genomic_DNA"/>
</dbReference>
<comment type="subcellular location">
    <subcellularLocation>
        <location evidence="1">Nucleus</location>
    </subcellularLocation>
</comment>
<feature type="compositionally biased region" description="Basic and acidic residues" evidence="9">
    <location>
        <begin position="305"/>
        <end position="318"/>
    </location>
</feature>
<dbReference type="InterPro" id="IPR049470">
    <property type="entry name" value="TRM61_C"/>
</dbReference>
<evidence type="ECO:0000256" key="9">
    <source>
        <dbReference type="SAM" id="MobiDB-lite"/>
    </source>
</evidence>
<keyword evidence="12" id="KW-1185">Reference proteome</keyword>
<dbReference type="Pfam" id="PF08704">
    <property type="entry name" value="GCD14"/>
    <property type="match status" value="1"/>
</dbReference>
<dbReference type="InterPro" id="IPR014816">
    <property type="entry name" value="tRNA_MeTrfase_Gcd14"/>
</dbReference>
<evidence type="ECO:0000256" key="4">
    <source>
        <dbReference type="ARBA" id="ARBA00022679"/>
    </source>
</evidence>
<feature type="region of interest" description="Disordered" evidence="9">
    <location>
        <begin position="305"/>
        <end position="344"/>
    </location>
</feature>
<reference evidence="13" key="1">
    <citation type="submission" date="2016-06" db="UniProtKB">
        <authorList>
            <consortium name="WormBaseParasite"/>
        </authorList>
    </citation>
    <scope>IDENTIFICATION</scope>
</reference>
<reference evidence="11 12" key="2">
    <citation type="submission" date="2018-11" db="EMBL/GenBank/DDBJ databases">
        <authorList>
            <consortium name="Pathogen Informatics"/>
        </authorList>
    </citation>
    <scope>NUCLEOTIDE SEQUENCE [LARGE SCALE GENOMIC DNA]</scope>
    <source>
        <strain evidence="11 12">NST_G2</strain>
    </source>
</reference>
<dbReference type="PROSITE" id="PS51620">
    <property type="entry name" value="SAM_TRM61"/>
    <property type="match status" value="1"/>
</dbReference>
<evidence type="ECO:0000256" key="3">
    <source>
        <dbReference type="ARBA" id="ARBA00022603"/>
    </source>
</evidence>
<protein>
    <recommendedName>
        <fullName evidence="2">tRNA (adenine(58)-N(1))-methyltransferase</fullName>
        <ecNumber evidence="2">2.1.1.220</ecNumber>
    </recommendedName>
</protein>
<keyword evidence="4" id="KW-0808">Transferase</keyword>
<dbReference type="CDD" id="cd02440">
    <property type="entry name" value="AdoMet_MTases"/>
    <property type="match status" value="1"/>
</dbReference>
<dbReference type="Gene3D" id="3.40.50.150">
    <property type="entry name" value="Vaccinia Virus protein VP39"/>
    <property type="match status" value="1"/>
</dbReference>
<dbReference type="GO" id="GO:0030488">
    <property type="term" value="P:tRNA methylation"/>
    <property type="evidence" value="ECO:0007669"/>
    <property type="project" value="InterPro"/>
</dbReference>
<dbReference type="InterPro" id="IPR029063">
    <property type="entry name" value="SAM-dependent_MTases_sf"/>
</dbReference>
<evidence type="ECO:0000256" key="2">
    <source>
        <dbReference type="ARBA" id="ARBA00012796"/>
    </source>
</evidence>
<name>A0A183T7Z0_SCHSO</name>
<dbReference type="STRING" id="70667.A0A183T7Z0"/>
<evidence type="ECO:0000259" key="10">
    <source>
        <dbReference type="Pfam" id="PF08704"/>
    </source>
</evidence>
<dbReference type="PANTHER" id="PTHR12133:SF2">
    <property type="entry name" value="TRNA (ADENINE(58)-N(1))-METHYLTRANSFERASE CATALYTIC SUBUNIT TRMT61A"/>
    <property type="match status" value="1"/>
</dbReference>
<dbReference type="SUPFAM" id="SSF53335">
    <property type="entry name" value="S-adenosyl-L-methionine-dependent methyltransferases"/>
    <property type="match status" value="1"/>
</dbReference>
<accession>A0A183T7Z0</accession>
<keyword evidence="5" id="KW-0949">S-adenosyl-L-methionine</keyword>
<keyword evidence="7" id="KW-0539">Nucleus</keyword>